<dbReference type="PANTHER" id="PTHR11834">
    <property type="entry name" value="TRANSCRIPTIONAL ENHANCER FACTOR TEF RELATED"/>
    <property type="match status" value="1"/>
</dbReference>
<keyword evidence="3" id="KW-0805">Transcription regulation</keyword>
<evidence type="ECO:0000256" key="5">
    <source>
        <dbReference type="ARBA" id="ARBA00023242"/>
    </source>
</evidence>
<evidence type="ECO:0000256" key="7">
    <source>
        <dbReference type="SAM" id="MobiDB-lite"/>
    </source>
</evidence>
<evidence type="ECO:0000313" key="10">
    <source>
        <dbReference type="Proteomes" id="UP000183567"/>
    </source>
</evidence>
<organism evidence="9 10">
    <name type="scientific">Rhizopogon vesiculosus</name>
    <dbReference type="NCBI Taxonomy" id="180088"/>
    <lineage>
        <taxon>Eukaryota</taxon>
        <taxon>Fungi</taxon>
        <taxon>Dikarya</taxon>
        <taxon>Basidiomycota</taxon>
        <taxon>Agaricomycotina</taxon>
        <taxon>Agaricomycetes</taxon>
        <taxon>Agaricomycetidae</taxon>
        <taxon>Boletales</taxon>
        <taxon>Suillineae</taxon>
        <taxon>Rhizopogonaceae</taxon>
        <taxon>Rhizopogon</taxon>
    </lineage>
</organism>
<dbReference type="InterPro" id="IPR000818">
    <property type="entry name" value="TEA/ATTS_dom"/>
</dbReference>
<evidence type="ECO:0000256" key="2">
    <source>
        <dbReference type="ARBA" id="ARBA00008421"/>
    </source>
</evidence>
<dbReference type="AlphaFoldDB" id="A0A1J8QAT2"/>
<dbReference type="PROSITE" id="PS51088">
    <property type="entry name" value="TEA_2"/>
    <property type="match status" value="1"/>
</dbReference>
<feature type="domain" description="TEA" evidence="8">
    <location>
        <begin position="94"/>
        <end position="185"/>
    </location>
</feature>
<dbReference type="GO" id="GO:0000981">
    <property type="term" value="F:DNA-binding transcription factor activity, RNA polymerase II-specific"/>
    <property type="evidence" value="ECO:0007669"/>
    <property type="project" value="TreeGrafter"/>
</dbReference>
<keyword evidence="5" id="KW-0539">Nucleus</keyword>
<dbReference type="SMART" id="SM00426">
    <property type="entry name" value="TEA"/>
    <property type="match status" value="1"/>
</dbReference>
<sequence length="583" mass="65153">MAAFDHVIYAESQKSAQMYFKSISDKLPESQVEYALLHYLVPAVHMRYLKPGTRPEQAMEAITEKVQPILFIPIPPEVSVPTAVHIKKKSKPSHTRYEDIWSEDVHAAFMEAIDIYPPMGKLRLRHEPMSQDNSEDANAESSRCVKWLGRCQLIQSYIQEKTGQIRTRKQVSSHLQRMKKLSKKRPTKPVLFHETSRLTQEPHNREPKSPASSRERTQSPSTVPSMPSPSGQASPSDDISPIVWRAFEGQKPDATAAYGSTSYVDNMRCSSSGERQEVSNSMTVPWAISLSSIGTTMEGESASTGSGFSSSLRRLGNKLHSLNLDSERPTDVYSPSQVHWSPGCQVLRGVARDDSSFMMDYPCSYPMRPSEQVDQDYSGFTMMDPPCNYPLTPQVDYVARDYPGFTTMHSPCSCPLTPADQVFHTPLQPPQIMHFEKRRVVPENFDGSCHWLFSANTSGSALDSDSYTSHTSTTGIGLSSVSEPSLSFSDTQNSPFYMNYNDPHLEHEDRYHAQRASLSTAYDLCAPYAHDLSALGLPHTQLADPRRFHHPCGHDEEQLASPLLVKPIALYPAAYAQTDSPAL</sequence>
<feature type="compositionally biased region" description="Basic residues" evidence="7">
    <location>
        <begin position="166"/>
        <end position="187"/>
    </location>
</feature>
<name>A0A1J8QAT2_9AGAM</name>
<dbReference type="OrthoDB" id="10006572at2759"/>
<evidence type="ECO:0000256" key="6">
    <source>
        <dbReference type="PROSITE-ProRule" id="PRU00505"/>
    </source>
</evidence>
<feature type="region of interest" description="Disordered" evidence="7">
    <location>
        <begin position="162"/>
        <end position="238"/>
    </location>
</feature>
<dbReference type="InterPro" id="IPR038096">
    <property type="entry name" value="TEA/ATTS_sf"/>
</dbReference>
<comment type="similarity">
    <text evidence="2">Belongs to the TEC1 family.</text>
</comment>
<dbReference type="InterPro" id="IPR050937">
    <property type="entry name" value="TEC1_TEAD_TF"/>
</dbReference>
<evidence type="ECO:0000313" key="9">
    <source>
        <dbReference type="EMBL" id="OJA10408.1"/>
    </source>
</evidence>
<dbReference type="EMBL" id="LVVM01005489">
    <property type="protein sequence ID" value="OJA10408.1"/>
    <property type="molecule type" value="Genomic_DNA"/>
</dbReference>
<dbReference type="GO" id="GO:0005667">
    <property type="term" value="C:transcription regulator complex"/>
    <property type="evidence" value="ECO:0007669"/>
    <property type="project" value="TreeGrafter"/>
</dbReference>
<dbReference type="STRING" id="180088.A0A1J8QAT2"/>
<dbReference type="Proteomes" id="UP000183567">
    <property type="component" value="Unassembled WGS sequence"/>
</dbReference>
<evidence type="ECO:0000256" key="3">
    <source>
        <dbReference type="ARBA" id="ARBA00023015"/>
    </source>
</evidence>
<comment type="caution">
    <text evidence="9">The sequence shown here is derived from an EMBL/GenBank/DDBJ whole genome shotgun (WGS) entry which is preliminary data.</text>
</comment>
<proteinExistence type="inferred from homology"/>
<dbReference type="GO" id="GO:0000978">
    <property type="term" value="F:RNA polymerase II cis-regulatory region sequence-specific DNA binding"/>
    <property type="evidence" value="ECO:0007669"/>
    <property type="project" value="TreeGrafter"/>
</dbReference>
<evidence type="ECO:0000256" key="1">
    <source>
        <dbReference type="ARBA" id="ARBA00004123"/>
    </source>
</evidence>
<dbReference type="GO" id="GO:0005634">
    <property type="term" value="C:nucleus"/>
    <property type="evidence" value="ECO:0007669"/>
    <property type="project" value="UniProtKB-SubCell"/>
</dbReference>
<protein>
    <recommendedName>
        <fullName evidence="8">TEA domain-containing protein</fullName>
    </recommendedName>
</protein>
<dbReference type="Gene3D" id="6.10.20.40">
    <property type="entry name" value="TEA/ATTS domain"/>
    <property type="match status" value="1"/>
</dbReference>
<feature type="compositionally biased region" description="Basic and acidic residues" evidence="7">
    <location>
        <begin position="194"/>
        <end position="217"/>
    </location>
</feature>
<accession>A0A1J8QAT2</accession>
<evidence type="ECO:0000256" key="4">
    <source>
        <dbReference type="ARBA" id="ARBA00023163"/>
    </source>
</evidence>
<gene>
    <name evidence="9" type="ORF">AZE42_03538</name>
</gene>
<feature type="compositionally biased region" description="Low complexity" evidence="7">
    <location>
        <begin position="219"/>
        <end position="230"/>
    </location>
</feature>
<evidence type="ECO:0000259" key="8">
    <source>
        <dbReference type="PROSITE" id="PS51088"/>
    </source>
</evidence>
<keyword evidence="10" id="KW-1185">Reference proteome</keyword>
<feature type="DNA-binding region" description="TEA" evidence="6">
    <location>
        <begin position="94"/>
        <end position="185"/>
    </location>
</feature>
<reference evidence="9 10" key="1">
    <citation type="submission" date="2016-03" db="EMBL/GenBank/DDBJ databases">
        <title>Comparative genomics of the ectomycorrhizal sister species Rhizopogon vinicolor and Rhizopogon vesiculosus (Basidiomycota: Boletales) reveals a divergence of the mating type B locus.</title>
        <authorList>
            <person name="Mujic A.B."/>
            <person name="Kuo A."/>
            <person name="Tritt A."/>
            <person name="Lipzen A."/>
            <person name="Chen C."/>
            <person name="Johnson J."/>
            <person name="Sharma A."/>
            <person name="Barry K."/>
            <person name="Grigoriev I.V."/>
            <person name="Spatafora J.W."/>
        </authorList>
    </citation>
    <scope>NUCLEOTIDE SEQUENCE [LARGE SCALE GENOMIC DNA]</scope>
    <source>
        <strain evidence="9 10">AM-OR11-056</strain>
    </source>
</reference>
<dbReference type="Pfam" id="PF01285">
    <property type="entry name" value="TEA"/>
    <property type="match status" value="1"/>
</dbReference>
<keyword evidence="4" id="KW-0804">Transcription</keyword>
<dbReference type="PANTHER" id="PTHR11834:SF0">
    <property type="entry name" value="PROTEIN SCALLOPED"/>
    <property type="match status" value="1"/>
</dbReference>
<comment type="subcellular location">
    <subcellularLocation>
        <location evidence="1">Nucleus</location>
    </subcellularLocation>
</comment>